<proteinExistence type="inferred from homology"/>
<dbReference type="PIRSF" id="PIRSF019455">
    <property type="entry name" value="CopR_AtkY"/>
    <property type="match status" value="1"/>
</dbReference>
<evidence type="ECO:0000256" key="2">
    <source>
        <dbReference type="ARBA" id="ARBA00023015"/>
    </source>
</evidence>
<name>A0ABM9CQW1_9BACL</name>
<organism evidence="5 6">
    <name type="scientific">Paenibacillus plantiphilus</name>
    <dbReference type="NCBI Taxonomy" id="2905650"/>
    <lineage>
        <taxon>Bacteria</taxon>
        <taxon>Bacillati</taxon>
        <taxon>Bacillota</taxon>
        <taxon>Bacilli</taxon>
        <taxon>Bacillales</taxon>
        <taxon>Paenibacillaceae</taxon>
        <taxon>Paenibacillus</taxon>
    </lineage>
</organism>
<evidence type="ECO:0000313" key="6">
    <source>
        <dbReference type="Proteomes" id="UP000838686"/>
    </source>
</evidence>
<dbReference type="InterPro" id="IPR005650">
    <property type="entry name" value="BlaI_family"/>
</dbReference>
<evidence type="ECO:0000256" key="3">
    <source>
        <dbReference type="ARBA" id="ARBA00023125"/>
    </source>
</evidence>
<keyword evidence="3" id="KW-0238">DNA-binding</keyword>
<accession>A0ABM9CQW1</accession>
<comment type="caution">
    <text evidence="5">The sequence shown here is derived from an EMBL/GenBank/DDBJ whole genome shotgun (WGS) entry which is preliminary data.</text>
</comment>
<dbReference type="Gene3D" id="1.10.10.10">
    <property type="entry name" value="Winged helix-like DNA-binding domain superfamily/Winged helix DNA-binding domain"/>
    <property type="match status" value="1"/>
</dbReference>
<dbReference type="RefSeq" id="WP_236345735.1">
    <property type="nucleotide sequence ID" value="NZ_CAKMMF010000037.1"/>
</dbReference>
<keyword evidence="6" id="KW-1185">Reference proteome</keyword>
<dbReference type="Pfam" id="PF03965">
    <property type="entry name" value="Penicillinase_R"/>
    <property type="match status" value="1"/>
</dbReference>
<keyword evidence="4" id="KW-0804">Transcription</keyword>
<dbReference type="InterPro" id="IPR036388">
    <property type="entry name" value="WH-like_DNA-bd_sf"/>
</dbReference>
<dbReference type="InterPro" id="IPR036390">
    <property type="entry name" value="WH_DNA-bd_sf"/>
</dbReference>
<gene>
    <name evidence="5" type="primary">mecI</name>
    <name evidence="5" type="ORF">PAECIP111893_04789</name>
</gene>
<dbReference type="Gene3D" id="1.10.4040.10">
    <property type="entry name" value="Penicillinase repressor domain"/>
    <property type="match status" value="1"/>
</dbReference>
<sequence length="125" mass="14608">MQEQPRITESEWEIMKVLWSSQKRMTANEIITAFKDHSDWSPKTIRTLITRLVQKGAVGIDETGRIYTYYPLLQEEEGVRTEAQSFMRKVRGHMLKPLLAQFLSEQKLSEQDIAELKDLLDKRGP</sequence>
<dbReference type="Proteomes" id="UP000838686">
    <property type="component" value="Unassembled WGS sequence"/>
</dbReference>
<dbReference type="SUPFAM" id="SSF46785">
    <property type="entry name" value="Winged helix' DNA-binding domain"/>
    <property type="match status" value="1"/>
</dbReference>
<reference evidence="5" key="1">
    <citation type="submission" date="2022-01" db="EMBL/GenBank/DDBJ databases">
        <authorList>
            <person name="Criscuolo A."/>
        </authorList>
    </citation>
    <scope>NUCLEOTIDE SEQUENCE</scope>
    <source>
        <strain evidence="5">CIP111893</strain>
    </source>
</reference>
<evidence type="ECO:0000256" key="4">
    <source>
        <dbReference type="ARBA" id="ARBA00023163"/>
    </source>
</evidence>
<evidence type="ECO:0000256" key="1">
    <source>
        <dbReference type="ARBA" id="ARBA00011046"/>
    </source>
</evidence>
<comment type="similarity">
    <text evidence="1">Belongs to the BlaI transcriptional regulatory family.</text>
</comment>
<keyword evidence="2" id="KW-0805">Transcription regulation</keyword>
<evidence type="ECO:0000313" key="5">
    <source>
        <dbReference type="EMBL" id="CAH1221847.1"/>
    </source>
</evidence>
<dbReference type="EMBL" id="CAKMMF010000037">
    <property type="protein sequence ID" value="CAH1221847.1"/>
    <property type="molecule type" value="Genomic_DNA"/>
</dbReference>
<protein>
    <submittedName>
        <fullName evidence="5">Methicillin resistance regulatory protein MecI</fullName>
    </submittedName>
</protein>